<evidence type="ECO:0000313" key="3">
    <source>
        <dbReference type="Proteomes" id="UP000028602"/>
    </source>
</evidence>
<dbReference type="EMBL" id="JMPR01000038">
    <property type="protein sequence ID" value="KFD18332.1"/>
    <property type="molecule type" value="Genomic_DNA"/>
</dbReference>
<organism evidence="2 3">
    <name type="scientific">Tatumella ptyseos ATCC 33301</name>
    <dbReference type="NCBI Taxonomy" id="1005995"/>
    <lineage>
        <taxon>Bacteria</taxon>
        <taxon>Pseudomonadati</taxon>
        <taxon>Pseudomonadota</taxon>
        <taxon>Gammaproteobacteria</taxon>
        <taxon>Enterobacterales</taxon>
        <taxon>Erwiniaceae</taxon>
        <taxon>Tatumella</taxon>
    </lineage>
</organism>
<evidence type="ECO:0000256" key="1">
    <source>
        <dbReference type="SAM" id="MobiDB-lite"/>
    </source>
</evidence>
<keyword evidence="3" id="KW-1185">Reference proteome</keyword>
<dbReference type="RefSeq" id="WP_029990114.1">
    <property type="nucleotide sequence ID" value="NZ_ATMJ01000016.1"/>
</dbReference>
<proteinExistence type="predicted"/>
<name>A0A085JCY6_9GAMM</name>
<protein>
    <recommendedName>
        <fullName evidence="4">Phage tail length tape-measure protein</fullName>
    </recommendedName>
</protein>
<dbReference type="Proteomes" id="UP000028602">
    <property type="component" value="Unassembled WGS sequence"/>
</dbReference>
<evidence type="ECO:0008006" key="4">
    <source>
        <dbReference type="Google" id="ProtNLM"/>
    </source>
</evidence>
<gene>
    <name evidence="2" type="ORF">GTPT_2522</name>
</gene>
<accession>A0A085JCY6</accession>
<reference evidence="2 3" key="1">
    <citation type="submission" date="2014-05" db="EMBL/GenBank/DDBJ databases">
        <title>ATOL: Assembling a taxonomically balanced genome-scale reconstruction of the evolutionary history of the Enterobacteriaceae.</title>
        <authorList>
            <person name="Plunkett G.III."/>
            <person name="Neeno-Eckwall E.C."/>
            <person name="Glasner J.D."/>
            <person name="Perna N.T."/>
        </authorList>
    </citation>
    <scope>NUCLEOTIDE SEQUENCE [LARGE SCALE GENOMIC DNA]</scope>
    <source>
        <strain evidence="2 3">ATCC 33301</strain>
    </source>
</reference>
<feature type="region of interest" description="Disordered" evidence="1">
    <location>
        <begin position="469"/>
        <end position="499"/>
    </location>
</feature>
<dbReference type="OrthoDB" id="6592389at2"/>
<sequence>MGNISQNMKAVITFGGDLDSSWKRSSSDLQKSIKNIGRQSEKLTREQSKLSGEIKKTALSGQKLGDLKRRYRDISREIKQTGSEQKRLNDQLQKTQRMQLFKSACKGLFRRGLSLAAQTGAVLPGMLAGGGGLLTSLTGLLISPVATNARTAARAGMAGRYGVDVPVFNQWDSLVRPYGMSGEDIGTLFSAYRKKAGEYKQTGKQSSLQKAFETLGFGAGDFAGMNDIEQFSKILERALALPDQTKASFAMTTLLGNEAGKLLALMKQTGKSYRDLMDEQSRYNLVTREGAEGAVAGNQAITDLQTLFSSAIAEISGQLGSQLAPDIRRLTNDLSGWFRSGGLEKVATFLRRDLYPGVLSFGQGIVYVGKIAWAVARKLSWLLPDETADKQNIIRSIGQGDPLPMVRFRADKTGLGDWFSKTIDSPETLGNIRRQWQQAESDAGFWKSHLPGDFQENTSRRILSSLEDEAAPDFSSPDKGFRPAPRANNSQQDPAGLWNKLNGTDISQMPVSQQVTDNRRFDFTIEVNAAPGQSPRNIADEVISRAQEKMVFDGNNRLTDGGISW</sequence>
<comment type="caution">
    <text evidence="2">The sequence shown here is derived from an EMBL/GenBank/DDBJ whole genome shotgun (WGS) entry which is preliminary data.</text>
</comment>
<evidence type="ECO:0000313" key="2">
    <source>
        <dbReference type="EMBL" id="KFD18332.1"/>
    </source>
</evidence>
<dbReference type="eggNOG" id="ENOG5033RVA">
    <property type="taxonomic scope" value="Bacteria"/>
</dbReference>
<dbReference type="AlphaFoldDB" id="A0A085JCY6"/>